<protein>
    <submittedName>
        <fullName evidence="2">Uncharacterized protein</fullName>
    </submittedName>
</protein>
<evidence type="ECO:0000313" key="3">
    <source>
        <dbReference type="Proteomes" id="UP001443914"/>
    </source>
</evidence>
<name>A0AAW1LD66_SAPOF</name>
<proteinExistence type="predicted"/>
<feature type="chain" id="PRO_5043799886" evidence="1">
    <location>
        <begin position="16"/>
        <end position="51"/>
    </location>
</feature>
<feature type="signal peptide" evidence="1">
    <location>
        <begin position="1"/>
        <end position="15"/>
    </location>
</feature>
<organism evidence="2 3">
    <name type="scientific">Saponaria officinalis</name>
    <name type="common">Common soapwort</name>
    <name type="synonym">Lychnis saponaria</name>
    <dbReference type="NCBI Taxonomy" id="3572"/>
    <lineage>
        <taxon>Eukaryota</taxon>
        <taxon>Viridiplantae</taxon>
        <taxon>Streptophyta</taxon>
        <taxon>Embryophyta</taxon>
        <taxon>Tracheophyta</taxon>
        <taxon>Spermatophyta</taxon>
        <taxon>Magnoliopsida</taxon>
        <taxon>eudicotyledons</taxon>
        <taxon>Gunneridae</taxon>
        <taxon>Pentapetalae</taxon>
        <taxon>Caryophyllales</taxon>
        <taxon>Caryophyllaceae</taxon>
        <taxon>Caryophylleae</taxon>
        <taxon>Saponaria</taxon>
    </lineage>
</organism>
<comment type="caution">
    <text evidence="2">The sequence shown here is derived from an EMBL/GenBank/DDBJ whole genome shotgun (WGS) entry which is preliminary data.</text>
</comment>
<keyword evidence="3" id="KW-1185">Reference proteome</keyword>
<evidence type="ECO:0000313" key="2">
    <source>
        <dbReference type="EMBL" id="KAK9733458.1"/>
    </source>
</evidence>
<dbReference type="AlphaFoldDB" id="A0AAW1LD66"/>
<gene>
    <name evidence="2" type="ORF">RND81_04G068900</name>
</gene>
<keyword evidence="1" id="KW-0732">Signal</keyword>
<evidence type="ECO:0000256" key="1">
    <source>
        <dbReference type="SAM" id="SignalP"/>
    </source>
</evidence>
<dbReference type="EMBL" id="JBDFQZ010000004">
    <property type="protein sequence ID" value="KAK9733458.1"/>
    <property type="molecule type" value="Genomic_DNA"/>
</dbReference>
<sequence>MFVLFFFFLVTRVYSPGHMQYVCPLLCHLMQKSKRYQVELDGEYISGVSHI</sequence>
<reference evidence="2" key="1">
    <citation type="submission" date="2024-03" db="EMBL/GenBank/DDBJ databases">
        <title>WGS assembly of Saponaria officinalis var. Norfolk2.</title>
        <authorList>
            <person name="Jenkins J."/>
            <person name="Shu S."/>
            <person name="Grimwood J."/>
            <person name="Barry K."/>
            <person name="Goodstein D."/>
            <person name="Schmutz J."/>
            <person name="Leebens-Mack J."/>
            <person name="Osbourn A."/>
        </authorList>
    </citation>
    <scope>NUCLEOTIDE SEQUENCE [LARGE SCALE GENOMIC DNA]</scope>
    <source>
        <strain evidence="2">JIC</strain>
    </source>
</reference>
<dbReference type="Proteomes" id="UP001443914">
    <property type="component" value="Unassembled WGS sequence"/>
</dbReference>
<accession>A0AAW1LD66</accession>